<protein>
    <recommendedName>
        <fullName evidence="7">Complex III assembly factor LYRM7</fullName>
    </recommendedName>
    <alternativeName>
        <fullName evidence="8">LYR motif-containing protein 7</fullName>
    </alternativeName>
</protein>
<reference evidence="11" key="1">
    <citation type="submission" date="2021-01" db="EMBL/GenBank/DDBJ databases">
        <title>A chromosome-scale assembly of European eel, Anguilla anguilla.</title>
        <authorList>
            <person name="Henkel C."/>
            <person name="Jong-Raadsen S.A."/>
            <person name="Dufour S."/>
            <person name="Weltzien F.-A."/>
            <person name="Palstra A.P."/>
            <person name="Pelster B."/>
            <person name="Spaink H.P."/>
            <person name="Van Den Thillart G.E."/>
            <person name="Jansen H."/>
            <person name="Zahm M."/>
            <person name="Klopp C."/>
            <person name="Cedric C."/>
            <person name="Louis A."/>
            <person name="Berthelot C."/>
            <person name="Parey E."/>
            <person name="Roest Crollius H."/>
            <person name="Montfort J."/>
            <person name="Robinson-Rechavi M."/>
            <person name="Bucao C."/>
            <person name="Bouchez O."/>
            <person name="Gislard M."/>
            <person name="Lluch J."/>
            <person name="Milhes M."/>
            <person name="Lampietro C."/>
            <person name="Lopez Roques C."/>
            <person name="Donnadieu C."/>
            <person name="Braasch I."/>
            <person name="Desvignes T."/>
            <person name="Postlethwait J."/>
            <person name="Bobe J."/>
            <person name="Guiguen Y."/>
            <person name="Dirks R."/>
        </authorList>
    </citation>
    <scope>NUCLEOTIDE SEQUENCE</scope>
    <source>
        <strain evidence="11">Tag_6206</strain>
        <tissue evidence="11">Liver</tissue>
    </source>
</reference>
<evidence type="ECO:0000256" key="2">
    <source>
        <dbReference type="ARBA" id="ARBA00009508"/>
    </source>
</evidence>
<dbReference type="PANTHER" id="PTHR46749:SF1">
    <property type="entry name" value="COMPLEX III ASSEMBLY FACTOR LYRM7"/>
    <property type="match status" value="1"/>
</dbReference>
<feature type="coiled-coil region" evidence="9">
    <location>
        <begin position="19"/>
        <end position="46"/>
    </location>
</feature>
<evidence type="ECO:0000256" key="3">
    <source>
        <dbReference type="ARBA" id="ARBA00023128"/>
    </source>
</evidence>
<comment type="subunit">
    <text evidence="6">Interacts with UQCRFS1.</text>
</comment>
<accession>A0A9D3RNK2</accession>
<evidence type="ECO:0000256" key="7">
    <source>
        <dbReference type="ARBA" id="ARBA00026165"/>
    </source>
</evidence>
<evidence type="ECO:0000313" key="11">
    <source>
        <dbReference type="EMBL" id="KAG5834147.1"/>
    </source>
</evidence>
<evidence type="ECO:0000259" key="10">
    <source>
        <dbReference type="Pfam" id="PF05347"/>
    </source>
</evidence>
<evidence type="ECO:0000256" key="9">
    <source>
        <dbReference type="SAM" id="Coils"/>
    </source>
</evidence>
<dbReference type="Pfam" id="PF05347">
    <property type="entry name" value="Complex1_LYR"/>
    <property type="match status" value="1"/>
</dbReference>
<dbReference type="InterPro" id="IPR008011">
    <property type="entry name" value="Complex1_LYR_dom"/>
</dbReference>
<evidence type="ECO:0000313" key="12">
    <source>
        <dbReference type="Proteomes" id="UP001044222"/>
    </source>
</evidence>
<dbReference type="GO" id="GO:0034551">
    <property type="term" value="P:mitochondrial respiratory chain complex III assembly"/>
    <property type="evidence" value="ECO:0007669"/>
    <property type="project" value="InterPro"/>
</dbReference>
<keyword evidence="3" id="KW-0496">Mitochondrion</keyword>
<comment type="subcellular location">
    <subcellularLocation>
        <location evidence="1">Mitochondrion matrix</location>
    </subcellularLocation>
</comment>
<dbReference type="AlphaFoldDB" id="A0A9D3RNK2"/>
<comment type="function">
    <text evidence="5">Assembly factor required for Rieske Fe-S protein UQCRFS1 incorporation into the cytochrome b-c1 (CIII) complex. Functions as a chaperone, binding to this subunit within the mitochondrial matrix and stabilizing it prior to its translocation and insertion into the late CIII dimeric intermediate within the mitochondrial inner membrane.</text>
</comment>
<dbReference type="CDD" id="cd20267">
    <property type="entry name" value="Complex1_LYR_LYRM7"/>
    <property type="match status" value="1"/>
</dbReference>
<dbReference type="InterPro" id="IPR045298">
    <property type="entry name" value="Complex1_LYR_LYRM7"/>
</dbReference>
<comment type="caution">
    <text evidence="11">The sequence shown here is derived from an EMBL/GenBank/DDBJ whole genome shotgun (WGS) entry which is preliminary data.</text>
</comment>
<evidence type="ECO:0000256" key="5">
    <source>
        <dbReference type="ARBA" id="ARBA00025430"/>
    </source>
</evidence>
<keyword evidence="12" id="KW-1185">Reference proteome</keyword>
<evidence type="ECO:0000256" key="8">
    <source>
        <dbReference type="ARBA" id="ARBA00031830"/>
    </source>
</evidence>
<evidence type="ECO:0000256" key="6">
    <source>
        <dbReference type="ARBA" id="ARBA00025809"/>
    </source>
</evidence>
<dbReference type="PANTHER" id="PTHR46749">
    <property type="entry name" value="COMPLEX III ASSEMBLY FACTOR LYRM7"/>
    <property type="match status" value="1"/>
</dbReference>
<proteinExistence type="inferred from homology"/>
<evidence type="ECO:0000256" key="4">
    <source>
        <dbReference type="ARBA" id="ARBA00023186"/>
    </source>
</evidence>
<feature type="domain" description="Complex 1 LYR protein" evidence="10">
    <location>
        <begin position="6"/>
        <end position="59"/>
    </location>
</feature>
<name>A0A9D3RNK2_ANGAN</name>
<dbReference type="Proteomes" id="UP001044222">
    <property type="component" value="Chromosome 15"/>
</dbReference>
<comment type="similarity">
    <text evidence="2">Belongs to the complex I LYR family.</text>
</comment>
<sequence>MESRLKVLRVFKALHKTRMDVFRDDIRALTAARQKINEEFRKNKEETSEEKINQMIKMASDVDIVLRKTVIQGVHVDDNKILLRPREELLLENTPYLDDPKKT</sequence>
<dbReference type="EMBL" id="JAFIRN010000015">
    <property type="protein sequence ID" value="KAG5834147.1"/>
    <property type="molecule type" value="Genomic_DNA"/>
</dbReference>
<gene>
    <name evidence="11" type="ORF">ANANG_G00258330</name>
</gene>
<dbReference type="GO" id="GO:0005759">
    <property type="term" value="C:mitochondrial matrix"/>
    <property type="evidence" value="ECO:0007669"/>
    <property type="project" value="UniProtKB-SubCell"/>
</dbReference>
<evidence type="ECO:0000256" key="1">
    <source>
        <dbReference type="ARBA" id="ARBA00004305"/>
    </source>
</evidence>
<keyword evidence="9" id="KW-0175">Coiled coil</keyword>
<dbReference type="InterPro" id="IPR050435">
    <property type="entry name" value="MZM1/LYRM7"/>
</dbReference>
<organism evidence="11 12">
    <name type="scientific">Anguilla anguilla</name>
    <name type="common">European freshwater eel</name>
    <name type="synonym">Muraena anguilla</name>
    <dbReference type="NCBI Taxonomy" id="7936"/>
    <lineage>
        <taxon>Eukaryota</taxon>
        <taxon>Metazoa</taxon>
        <taxon>Chordata</taxon>
        <taxon>Craniata</taxon>
        <taxon>Vertebrata</taxon>
        <taxon>Euteleostomi</taxon>
        <taxon>Actinopterygii</taxon>
        <taxon>Neopterygii</taxon>
        <taxon>Teleostei</taxon>
        <taxon>Anguilliformes</taxon>
        <taxon>Anguillidae</taxon>
        <taxon>Anguilla</taxon>
    </lineage>
</organism>
<keyword evidence="4" id="KW-0143">Chaperone</keyword>
<dbReference type="GO" id="GO:0044183">
    <property type="term" value="F:protein folding chaperone"/>
    <property type="evidence" value="ECO:0007669"/>
    <property type="project" value="TreeGrafter"/>
</dbReference>